<organism evidence="11 12">
    <name type="scientific">Aerococcus tenax</name>
    <dbReference type="NCBI Taxonomy" id="3078812"/>
    <lineage>
        <taxon>Bacteria</taxon>
        <taxon>Bacillati</taxon>
        <taxon>Bacillota</taxon>
        <taxon>Bacilli</taxon>
        <taxon>Lactobacillales</taxon>
        <taxon>Aerococcaceae</taxon>
        <taxon>Aerococcus</taxon>
    </lineage>
</organism>
<dbReference type="InterPro" id="IPR003352">
    <property type="entry name" value="PTS_EIIC"/>
</dbReference>
<dbReference type="EMBL" id="VYVN01000003">
    <property type="protein sequence ID" value="KAA9242078.1"/>
    <property type="molecule type" value="Genomic_DNA"/>
</dbReference>
<keyword evidence="2" id="KW-0813">Transport</keyword>
<dbReference type="RefSeq" id="WP_150982635.1">
    <property type="nucleotide sequence ID" value="NZ_VYVN01000003.1"/>
</dbReference>
<feature type="transmembrane region" description="Helical" evidence="9">
    <location>
        <begin position="174"/>
        <end position="195"/>
    </location>
</feature>
<evidence type="ECO:0000313" key="12">
    <source>
        <dbReference type="Proteomes" id="UP000326476"/>
    </source>
</evidence>
<name>A0A5N1BPB7_9LACT</name>
<dbReference type="GO" id="GO:0005886">
    <property type="term" value="C:plasma membrane"/>
    <property type="evidence" value="ECO:0007669"/>
    <property type="project" value="UniProtKB-SubCell"/>
</dbReference>
<keyword evidence="4 11" id="KW-0762">Sugar transport</keyword>
<dbReference type="Proteomes" id="UP000326476">
    <property type="component" value="Unassembled WGS sequence"/>
</dbReference>
<evidence type="ECO:0000256" key="9">
    <source>
        <dbReference type="SAM" id="Phobius"/>
    </source>
</evidence>
<feature type="non-terminal residue" evidence="11">
    <location>
        <position position="1"/>
    </location>
</feature>
<comment type="subcellular location">
    <subcellularLocation>
        <location evidence="1">Cell membrane</location>
        <topology evidence="1">Multi-pass membrane protein</topology>
    </subcellularLocation>
</comment>
<keyword evidence="3" id="KW-1003">Cell membrane</keyword>
<evidence type="ECO:0000256" key="6">
    <source>
        <dbReference type="ARBA" id="ARBA00022692"/>
    </source>
</evidence>
<feature type="transmembrane region" description="Helical" evidence="9">
    <location>
        <begin position="303"/>
        <end position="327"/>
    </location>
</feature>
<feature type="transmembrane region" description="Helical" evidence="9">
    <location>
        <begin position="44"/>
        <end position="62"/>
    </location>
</feature>
<protein>
    <submittedName>
        <fullName evidence="11">PTS sugar transporter subunit IIC</fullName>
    </submittedName>
</protein>
<dbReference type="PANTHER" id="PTHR33989:SF8">
    <property type="entry name" value="PERMEASE IIC COMPONENT"/>
    <property type="match status" value="1"/>
</dbReference>
<feature type="domain" description="PTS EIIC type-3" evidence="10">
    <location>
        <begin position="1"/>
        <end position="371"/>
    </location>
</feature>
<dbReference type="PANTHER" id="PTHR33989">
    <property type="match status" value="1"/>
</dbReference>
<gene>
    <name evidence="11" type="ORF">F6I34_02445</name>
</gene>
<keyword evidence="8 9" id="KW-0472">Membrane</keyword>
<feature type="transmembrane region" description="Helical" evidence="9">
    <location>
        <begin position="202"/>
        <end position="222"/>
    </location>
</feature>
<feature type="transmembrane region" description="Helical" evidence="9">
    <location>
        <begin position="99"/>
        <end position="121"/>
    </location>
</feature>
<evidence type="ECO:0000256" key="3">
    <source>
        <dbReference type="ARBA" id="ARBA00022475"/>
    </source>
</evidence>
<feature type="transmembrane region" description="Helical" evidence="9">
    <location>
        <begin position="142"/>
        <end position="162"/>
    </location>
</feature>
<evidence type="ECO:0000259" key="10">
    <source>
        <dbReference type="PROSITE" id="PS51105"/>
    </source>
</evidence>
<accession>A0A5N1BPB7</accession>
<proteinExistence type="predicted"/>
<dbReference type="PIRSF" id="PIRSF006351">
    <property type="entry name" value="PTS_EIIC-Cellobiose"/>
    <property type="match status" value="1"/>
</dbReference>
<evidence type="ECO:0000256" key="2">
    <source>
        <dbReference type="ARBA" id="ARBA00022448"/>
    </source>
</evidence>
<dbReference type="InterPro" id="IPR004501">
    <property type="entry name" value="PTS_EIIC_3"/>
</dbReference>
<dbReference type="InterPro" id="IPR051088">
    <property type="entry name" value="PTS_Sugar-EIIC/EIIB"/>
</dbReference>
<feature type="transmembrane region" description="Helical" evidence="9">
    <location>
        <begin position="242"/>
        <end position="265"/>
    </location>
</feature>
<comment type="caution">
    <text evidence="11">The sequence shown here is derived from an EMBL/GenBank/DDBJ whole genome shotgun (WGS) entry which is preliminary data.</text>
</comment>
<evidence type="ECO:0000256" key="8">
    <source>
        <dbReference type="ARBA" id="ARBA00023136"/>
    </source>
</evidence>
<keyword evidence="12" id="KW-1185">Reference proteome</keyword>
<dbReference type="GO" id="GO:0009401">
    <property type="term" value="P:phosphoenolpyruvate-dependent sugar phosphotransferase system"/>
    <property type="evidence" value="ECO:0007669"/>
    <property type="project" value="UniProtKB-KW"/>
</dbReference>
<dbReference type="Pfam" id="PF02378">
    <property type="entry name" value="PTS_EIIC"/>
    <property type="match status" value="1"/>
</dbReference>
<dbReference type="GO" id="GO:0008982">
    <property type="term" value="F:protein-N(PI)-phosphohistidine-sugar phosphotransferase activity"/>
    <property type="evidence" value="ECO:0007669"/>
    <property type="project" value="InterPro"/>
</dbReference>
<reference evidence="12" key="1">
    <citation type="submission" date="2019-09" db="EMBL/GenBank/DDBJ databases">
        <title>Draft genome sequence assemblies of isolates from the urinary tract.</title>
        <authorList>
            <person name="Mores C.R."/>
            <person name="Putonti C."/>
            <person name="Wolfe A.J."/>
        </authorList>
    </citation>
    <scope>NUCLEOTIDE SEQUENCE [LARGE SCALE GENOMIC DNA]</scope>
    <source>
        <strain evidence="12">UMB8614</strain>
    </source>
</reference>
<feature type="transmembrane region" description="Helical" evidence="9">
    <location>
        <begin position="339"/>
        <end position="369"/>
    </location>
</feature>
<evidence type="ECO:0000313" key="11">
    <source>
        <dbReference type="EMBL" id="KAA9242078.1"/>
    </source>
</evidence>
<keyword evidence="5" id="KW-0598">Phosphotransferase system</keyword>
<sequence length="391" mass="43282">LMPIIIIGALSVIIDQLAISQYQDFLINTGLKEYLQIPNLMTNGMLALYAAFSIAYHLALIYDLDGFMAGLQGILAFLLVQPTIIVSEDEGRAFLTSQFGAEGIITALILSILTVEIIRLCELKGFYLRMPDSVPEMVERSFRSLTTVALVIISIIVIRIVLQSTDYETFPNLIAEIISAPLRALGSSWIALVIIMAIVNLLWFFGIHGHLVALSVLTPIYIQMDLQNLEAYQAGETLPNIIGNSFIFTYASGACVLFGLVFGLMRLKSERYNTVGKLATVPMLFGIGEPLAYGVPYVMNFRLFIPVVFSASINSVLAYFATLLGFLPKLNGIQIQGGMPVVFTGFIAGGWKVATFQVFLCALNIIIWWPFVKGMDKDEEQMFEELNEIEE</sequence>
<dbReference type="AlphaFoldDB" id="A0A5N1BPB7"/>
<keyword evidence="6 9" id="KW-0812">Transmembrane</keyword>
<dbReference type="PROSITE" id="PS51105">
    <property type="entry name" value="PTS_EIIC_TYPE_3"/>
    <property type="match status" value="1"/>
</dbReference>
<dbReference type="NCBIfam" id="TIGR00410">
    <property type="entry name" value="lacE"/>
    <property type="match status" value="1"/>
</dbReference>
<keyword evidence="7 9" id="KW-1133">Transmembrane helix</keyword>
<dbReference type="InterPro" id="IPR004796">
    <property type="entry name" value="PTS_IIC_cello"/>
</dbReference>
<evidence type="ECO:0000256" key="7">
    <source>
        <dbReference type="ARBA" id="ARBA00022989"/>
    </source>
</evidence>
<dbReference type="GO" id="GO:1901264">
    <property type="term" value="P:carbohydrate derivative transport"/>
    <property type="evidence" value="ECO:0007669"/>
    <property type="project" value="TreeGrafter"/>
</dbReference>
<evidence type="ECO:0000256" key="4">
    <source>
        <dbReference type="ARBA" id="ARBA00022597"/>
    </source>
</evidence>
<evidence type="ECO:0000256" key="1">
    <source>
        <dbReference type="ARBA" id="ARBA00004651"/>
    </source>
</evidence>
<evidence type="ECO:0000256" key="5">
    <source>
        <dbReference type="ARBA" id="ARBA00022683"/>
    </source>
</evidence>